<protein>
    <submittedName>
        <fullName evidence="1">Uncharacterized protein</fullName>
    </submittedName>
</protein>
<accession>A0A6M3JKK9</accession>
<dbReference type="EMBL" id="MT141738">
    <property type="protein sequence ID" value="QJA69808.1"/>
    <property type="molecule type" value="Genomic_DNA"/>
</dbReference>
<sequence>MTRDEWAMVAGGLYAEARKHRSKAQKAVDLSPAMQDLRAQLVDIETLARQSGWSAGLLSEKKRLRREIDGVYAGRRETLIEVCHRYASERYSNYRLYADIGLSDETRRFARAIVERASLESDVVAHEILAAIAEEVA</sequence>
<organism evidence="1">
    <name type="scientific">viral metagenome</name>
    <dbReference type="NCBI Taxonomy" id="1070528"/>
    <lineage>
        <taxon>unclassified sequences</taxon>
        <taxon>metagenomes</taxon>
        <taxon>organismal metagenomes</taxon>
    </lineage>
</organism>
<name>A0A6M3JKK9_9ZZZZ</name>
<evidence type="ECO:0000313" key="1">
    <source>
        <dbReference type="EMBL" id="QJA69808.1"/>
    </source>
</evidence>
<reference evidence="1" key="1">
    <citation type="submission" date="2020-03" db="EMBL/GenBank/DDBJ databases">
        <title>The deep terrestrial virosphere.</title>
        <authorList>
            <person name="Holmfeldt K."/>
            <person name="Nilsson E."/>
            <person name="Simone D."/>
            <person name="Lopez-Fernandez M."/>
            <person name="Wu X."/>
            <person name="de Brujin I."/>
            <person name="Lundin D."/>
            <person name="Andersson A."/>
            <person name="Bertilsson S."/>
            <person name="Dopson M."/>
        </authorList>
    </citation>
    <scope>NUCLEOTIDE SEQUENCE</scope>
    <source>
        <strain evidence="1">MM415A04263</strain>
    </source>
</reference>
<dbReference type="AlphaFoldDB" id="A0A6M3JKK9"/>
<gene>
    <name evidence="1" type="ORF">MM415A04263_0003</name>
</gene>
<proteinExistence type="predicted"/>